<evidence type="ECO:0000256" key="8">
    <source>
        <dbReference type="PIRNR" id="PIRNR037778"/>
    </source>
</evidence>
<organism evidence="10 11">
    <name type="scientific">Candidatus Fusicatenibacter merdavium</name>
    <dbReference type="NCBI Taxonomy" id="2838600"/>
    <lineage>
        <taxon>Bacteria</taxon>
        <taxon>Bacillati</taxon>
        <taxon>Bacillota</taxon>
        <taxon>Clostridia</taxon>
        <taxon>Lachnospirales</taxon>
        <taxon>Lachnospiraceae</taxon>
        <taxon>Fusicatenibacter</taxon>
    </lineage>
</organism>
<feature type="transmembrane region" description="Helical" evidence="9">
    <location>
        <begin position="177"/>
        <end position="201"/>
    </location>
</feature>
<dbReference type="Gene3D" id="1.10.1760.20">
    <property type="match status" value="1"/>
</dbReference>
<dbReference type="GO" id="GO:0005886">
    <property type="term" value="C:plasma membrane"/>
    <property type="evidence" value="ECO:0007669"/>
    <property type="project" value="UniProtKB-SubCell"/>
</dbReference>
<dbReference type="InterPro" id="IPR025720">
    <property type="entry name" value="RibU"/>
</dbReference>
<evidence type="ECO:0000256" key="6">
    <source>
        <dbReference type="ARBA" id="ARBA00022989"/>
    </source>
</evidence>
<feature type="transmembrane region" description="Helical" evidence="9">
    <location>
        <begin position="153"/>
        <end position="171"/>
    </location>
</feature>
<dbReference type="AlphaFoldDB" id="A0A9D1XFU0"/>
<evidence type="ECO:0000256" key="4">
    <source>
        <dbReference type="ARBA" id="ARBA00022475"/>
    </source>
</evidence>
<keyword evidence="7 8" id="KW-0472">Membrane</keyword>
<feature type="transmembrane region" description="Helical" evidence="9">
    <location>
        <begin position="120"/>
        <end position="146"/>
    </location>
</feature>
<dbReference type="Pfam" id="PF12822">
    <property type="entry name" value="ECF_trnsprt"/>
    <property type="match status" value="1"/>
</dbReference>
<feature type="transmembrane region" description="Helical" evidence="9">
    <location>
        <begin position="96"/>
        <end position="114"/>
    </location>
</feature>
<reference evidence="10" key="1">
    <citation type="journal article" date="2021" name="PeerJ">
        <title>Extensive microbial diversity within the chicken gut microbiome revealed by metagenomics and culture.</title>
        <authorList>
            <person name="Gilroy R."/>
            <person name="Ravi A."/>
            <person name="Getino M."/>
            <person name="Pursley I."/>
            <person name="Horton D.L."/>
            <person name="Alikhan N.F."/>
            <person name="Baker D."/>
            <person name="Gharbi K."/>
            <person name="Hall N."/>
            <person name="Watson M."/>
            <person name="Adriaenssens E.M."/>
            <person name="Foster-Nyarko E."/>
            <person name="Jarju S."/>
            <person name="Secka A."/>
            <person name="Antonio M."/>
            <person name="Oren A."/>
            <person name="Chaudhuri R.R."/>
            <person name="La Ragione R."/>
            <person name="Hildebrand F."/>
            <person name="Pallen M.J."/>
        </authorList>
    </citation>
    <scope>NUCLEOTIDE SEQUENCE</scope>
    <source>
        <strain evidence="10">CHK183-1962</strain>
    </source>
</reference>
<dbReference type="PANTHER" id="PTHR38438">
    <property type="entry name" value="RIBOFLAVIN TRANSPORTER RIBU"/>
    <property type="match status" value="1"/>
</dbReference>
<feature type="transmembrane region" description="Helical" evidence="9">
    <location>
        <begin position="21"/>
        <end position="39"/>
    </location>
</feature>
<keyword evidence="6 9" id="KW-1133">Transmembrane helix</keyword>
<evidence type="ECO:0000256" key="9">
    <source>
        <dbReference type="SAM" id="Phobius"/>
    </source>
</evidence>
<evidence type="ECO:0000256" key="3">
    <source>
        <dbReference type="ARBA" id="ARBA00022448"/>
    </source>
</evidence>
<evidence type="ECO:0000313" key="11">
    <source>
        <dbReference type="Proteomes" id="UP000886890"/>
    </source>
</evidence>
<keyword evidence="3 8" id="KW-0813">Transport</keyword>
<dbReference type="PANTHER" id="PTHR38438:SF1">
    <property type="entry name" value="RIBOFLAVIN TRANSPORTER RIBU"/>
    <property type="match status" value="1"/>
</dbReference>
<evidence type="ECO:0000256" key="2">
    <source>
        <dbReference type="ARBA" id="ARBA00005540"/>
    </source>
</evidence>
<gene>
    <name evidence="10" type="ORF">H9734_12040</name>
</gene>
<dbReference type="InterPro" id="IPR024529">
    <property type="entry name" value="ECF_trnsprt_substrate-spec"/>
</dbReference>
<dbReference type="Proteomes" id="UP000886890">
    <property type="component" value="Unassembled WGS sequence"/>
</dbReference>
<feature type="transmembrane region" description="Helical" evidence="9">
    <location>
        <begin position="59"/>
        <end position="84"/>
    </location>
</feature>
<comment type="function">
    <text evidence="8">Probably a riboflavin-binding protein that interacts with the energy-coupling factor (ECF) ABC-transporter complex.</text>
</comment>
<comment type="caution">
    <text evidence="10">The sequence shown here is derived from an EMBL/GenBank/DDBJ whole genome shotgun (WGS) entry which is preliminary data.</text>
</comment>
<keyword evidence="4 8" id="KW-1003">Cell membrane</keyword>
<evidence type="ECO:0000313" key="10">
    <source>
        <dbReference type="EMBL" id="HIX78301.1"/>
    </source>
</evidence>
<evidence type="ECO:0000256" key="7">
    <source>
        <dbReference type="ARBA" id="ARBA00023136"/>
    </source>
</evidence>
<proteinExistence type="inferred from homology"/>
<accession>A0A9D1XFU0</accession>
<evidence type="ECO:0000256" key="1">
    <source>
        <dbReference type="ARBA" id="ARBA00004651"/>
    </source>
</evidence>
<comment type="similarity">
    <text evidence="2 8">Belongs to the prokaryotic riboflavin transporter (P-RFT) (TC 2.A.87) family.</text>
</comment>
<name>A0A9D1XFU0_9FIRM</name>
<reference evidence="10" key="2">
    <citation type="submission" date="2021-04" db="EMBL/GenBank/DDBJ databases">
        <authorList>
            <person name="Gilroy R."/>
        </authorList>
    </citation>
    <scope>NUCLEOTIDE SEQUENCE</scope>
    <source>
        <strain evidence="10">CHK183-1962</strain>
    </source>
</reference>
<dbReference type="GO" id="GO:0032217">
    <property type="term" value="F:riboflavin transmembrane transporter activity"/>
    <property type="evidence" value="ECO:0007669"/>
    <property type="project" value="UniProtKB-UniRule"/>
</dbReference>
<protein>
    <recommendedName>
        <fullName evidence="8">Riboflavin transporter</fullName>
    </recommendedName>
</protein>
<dbReference type="PIRSF" id="PIRSF037778">
    <property type="entry name" value="UCP037778_transp_RibU"/>
    <property type="match status" value="1"/>
</dbReference>
<sequence length="214" mass="22513">MNAGTTTPKPMTGIRRIGKTRYMVQVAMLAAIATVLMLFDFPLPFAPSFYQIDLSELPVLIGAFAMGPAAGALIELVKVLLNLVMNGTDTAFVGEFANLLIGCSLVVPAGVIYQRKKTRITAIIGMIVGTVLMAAVGGFLNAYLLLPAYAAAFGMPIDSLVGMGSAVNAAITSLPTFCLFAVVPFNLVKGVVVSVITLLLYKHISRILKGEAMG</sequence>
<evidence type="ECO:0000256" key="5">
    <source>
        <dbReference type="ARBA" id="ARBA00022692"/>
    </source>
</evidence>
<dbReference type="EMBL" id="DXEK01000194">
    <property type="protein sequence ID" value="HIX78301.1"/>
    <property type="molecule type" value="Genomic_DNA"/>
</dbReference>
<comment type="subcellular location">
    <subcellularLocation>
        <location evidence="1">Cell membrane</location>
        <topology evidence="1">Multi-pass membrane protein</topology>
    </subcellularLocation>
</comment>
<keyword evidence="5 9" id="KW-0812">Transmembrane</keyword>